<reference evidence="3 4" key="1">
    <citation type="submission" date="2019-07" db="EMBL/GenBank/DDBJ databases">
        <title>Chromosome genome assembly for large yellow croaker.</title>
        <authorList>
            <person name="Xiao S."/>
        </authorList>
    </citation>
    <scope>NUCLEOTIDE SEQUENCE [LARGE SCALE GENOMIC DNA]</scope>
    <source>
        <strain evidence="3">JMULYC20181020</strain>
        <tissue evidence="3">Muscle</tissue>
    </source>
</reference>
<keyword evidence="4" id="KW-1185">Reference proteome</keyword>
<dbReference type="InterPro" id="IPR055356">
    <property type="entry name" value="ZP-N"/>
</dbReference>
<dbReference type="PANTHER" id="PTHR47130">
    <property type="entry name" value="SI:DKEY-19B23.11-RELATED"/>
    <property type="match status" value="1"/>
</dbReference>
<proteinExistence type="predicted"/>
<gene>
    <name evidence="3" type="ORF">D5F01_LYC14443</name>
</gene>
<dbReference type="Proteomes" id="UP000424527">
    <property type="component" value="Unassembled WGS sequence"/>
</dbReference>
<feature type="compositionally biased region" description="Polar residues" evidence="1">
    <location>
        <begin position="1304"/>
        <end position="1315"/>
    </location>
</feature>
<sequence length="1331" mass="147756">MKTAAFIIGIAFIWCKFTEKTTEAKLEDFAEAVQSECRDRYLWIHVASEEMPHFEALDGNGVHSISKQIASRCGYTISNFKMDGFTTFRASYYSCFTHNQNDEVFTFRFNVIVSDGGGGWISQPVSEVCSGLIWTHREIICEEDYMEVNVNRETSCGSQQGESGLMWQAALSQAQRMASLVWQLMILQRDGQVSSLSVSEAQRQGFSLTTTAQRVVLRSQYKQLYTELTMVDGVPMEVLQASLFFKQKLMVVMIDMSIACPVNSGSFDGTVLLWDVPWAVTPLVGEGATFKSRNLSLGVGGVLLDESTLAVRGFSLVQQGSLNQIGIPFGAEGGYRKSLVLNNMYKEMYVICLLYEQVFSLLYEDGSSLDTRHRMFKVLDTPLLCRPPFSLDKTMSDEQVFRVYLGNIPVDVLLEEVWINGKQLMSESAEWDSSVSPVVHINGSRGYELQLPFEDTIVHWMHLGQGVVQYSIDINFTLSIMPQRDSYYHHTFITAQVFNAFPPEITAQCSDGGIIFSVVRTPRGESLWEVGIDHEPLTSQLATQRGYRFHTNKLRTTLEVPVFSVGYNYEGINLSNFYGTFKLLLRNSKTLEVQTSTSKRCLFKTQDMIVCSADGSMTVVSTLTSTWPMVQPERTTLLDQTCRPNQTDGSRVLFEFKLDFCGTRAMVGESYVVYENEIVHHRQMIADGPNFISRESQFKLTVRCFYPLNGVNRLSVDRIFRSESPGFGSIKVFESIEDSANKLPAQECSHQVSGNAVNTPTNQVHQALAAGGVLPHSGVRPQPKPGPSHFITVPAGHNNLLYSSHNLQPSRNFNLSPPLPEGPTIGVNQVPLQAHSGHFVTQKQDQYIFGSSTGGHLPNNPPRYDKLPDNSDQLSNLDTTSFNSVDARGQHEDNLALGSRSYSRISDHPVVGQLQIPTLQTPDSLGDSVWHSGLTWDQPTVGQNDIIAPNWDLQSLKADLSPGMQEQTQQHGANLDLSLHGSSSGIIEIEIPGHQLKSQYDPTQSSSQPHPVLHLPAQYSPDLSGSSELLLLPEKAHVPVNNKHIGLKNIISDLSVDMQGFISTEQTSTASSRVGQNLQRPESVERRNTETVQSRMQTIRIKPPSQFVSSGHQLNQERFVQQANSQISNLSQYATGPMAVGNDGTHWLFQQPPEHRGSNARQEYVSDRTGFSTLKQKQGAKSEHQQKLVQSVTETGNQGGQETESSQRNVLQPKGRSLVRVRPVPGLQGRLKTCDKLKLQNLQKPTTQSETRGGTSKMPFPPQSILRDRQLNNPNCDEDHKTTAEGPGFPGSHTGPNGADDPNSDLNIHTSSDCSSHYGASVHQGIMRSIS</sequence>
<feature type="domain" description="ZP" evidence="2">
    <location>
        <begin position="610"/>
        <end position="812"/>
    </location>
</feature>
<feature type="compositionally biased region" description="Polar residues" evidence="1">
    <location>
        <begin position="1240"/>
        <end position="1254"/>
    </location>
</feature>
<dbReference type="InterPro" id="IPR001507">
    <property type="entry name" value="ZP_dom"/>
</dbReference>
<organism evidence="3 4">
    <name type="scientific">Larimichthys crocea</name>
    <name type="common">Large yellow croaker</name>
    <name type="synonym">Pseudosciaena crocea</name>
    <dbReference type="NCBI Taxonomy" id="215358"/>
    <lineage>
        <taxon>Eukaryota</taxon>
        <taxon>Metazoa</taxon>
        <taxon>Chordata</taxon>
        <taxon>Craniata</taxon>
        <taxon>Vertebrata</taxon>
        <taxon>Euteleostomi</taxon>
        <taxon>Actinopterygii</taxon>
        <taxon>Neopterygii</taxon>
        <taxon>Teleostei</taxon>
        <taxon>Neoteleostei</taxon>
        <taxon>Acanthomorphata</taxon>
        <taxon>Eupercaria</taxon>
        <taxon>Sciaenidae</taxon>
        <taxon>Larimichthys</taxon>
    </lineage>
</organism>
<dbReference type="EMBL" id="REGW02000014">
    <property type="protein sequence ID" value="KAE8286508.1"/>
    <property type="molecule type" value="Genomic_DNA"/>
</dbReference>
<evidence type="ECO:0000256" key="1">
    <source>
        <dbReference type="SAM" id="MobiDB-lite"/>
    </source>
</evidence>
<dbReference type="Pfam" id="PF26562">
    <property type="entry name" value="Ig-like"/>
    <property type="match status" value="1"/>
</dbReference>
<dbReference type="SMART" id="SM00241">
    <property type="entry name" value="ZP"/>
    <property type="match status" value="1"/>
</dbReference>
<accession>A0A6G0I4Q2</accession>
<protein>
    <submittedName>
        <fullName evidence="3">Zona pellucida sperm-binding protein 2 ZP1 Zona pellucida glycoprotein 2</fullName>
    </submittedName>
</protein>
<feature type="region of interest" description="Disordered" evidence="1">
    <location>
        <begin position="1175"/>
        <end position="1319"/>
    </location>
</feature>
<evidence type="ECO:0000313" key="3">
    <source>
        <dbReference type="EMBL" id="KAE8286508.1"/>
    </source>
</evidence>
<dbReference type="InterPro" id="IPR058876">
    <property type="entry name" value="Ig-like_ZP"/>
</dbReference>
<name>A0A6G0I4Q2_LARCR</name>
<comment type="caution">
    <text evidence="3">The sequence shown here is derived from an EMBL/GenBank/DDBJ whole genome shotgun (WGS) entry which is preliminary data.</text>
</comment>
<dbReference type="Gene3D" id="2.60.40.3210">
    <property type="entry name" value="Zona pellucida, ZP-N domain"/>
    <property type="match status" value="1"/>
</dbReference>
<feature type="region of interest" description="Disordered" evidence="1">
    <location>
        <begin position="1067"/>
        <end position="1096"/>
    </location>
</feature>
<feature type="compositionally biased region" description="Polar residues" evidence="1">
    <location>
        <begin position="1067"/>
        <end position="1080"/>
    </location>
</feature>
<evidence type="ECO:0000259" key="2">
    <source>
        <dbReference type="SMART" id="SM00241"/>
    </source>
</evidence>
<dbReference type="Pfam" id="PF23344">
    <property type="entry name" value="ZP-N"/>
    <property type="match status" value="1"/>
</dbReference>
<evidence type="ECO:0000313" key="4">
    <source>
        <dbReference type="Proteomes" id="UP000424527"/>
    </source>
</evidence>
<dbReference type="PANTHER" id="PTHR47130:SF6">
    <property type="entry name" value="EGG ENVELOPE GLYCOPROTEIN-LIKE PRECURSOR"/>
    <property type="match status" value="1"/>
</dbReference>
<feature type="compositionally biased region" description="Polar residues" evidence="1">
    <location>
        <begin position="1187"/>
        <end position="1210"/>
    </location>
</feature>